<dbReference type="InterPro" id="IPR036865">
    <property type="entry name" value="CRAL-TRIO_dom_sf"/>
</dbReference>
<dbReference type="InterPro" id="IPR051026">
    <property type="entry name" value="PI/PC_transfer"/>
</dbReference>
<dbReference type="InterPro" id="IPR011074">
    <property type="entry name" value="CRAL/TRIO_N_dom"/>
</dbReference>
<dbReference type="AlphaFoldDB" id="A0A5C3MAG3"/>
<dbReference type="Gene3D" id="3.40.525.10">
    <property type="entry name" value="CRAL-TRIO lipid binding domain"/>
    <property type="match status" value="1"/>
</dbReference>
<dbReference type="SUPFAM" id="SSF46938">
    <property type="entry name" value="CRAL/TRIO N-terminal domain"/>
    <property type="match status" value="1"/>
</dbReference>
<dbReference type="InterPro" id="IPR036273">
    <property type="entry name" value="CRAL/TRIO_N_dom_sf"/>
</dbReference>
<dbReference type="PROSITE" id="PS50191">
    <property type="entry name" value="CRAL_TRIO"/>
    <property type="match status" value="1"/>
</dbReference>
<evidence type="ECO:0000259" key="1">
    <source>
        <dbReference type="PROSITE" id="PS50191"/>
    </source>
</evidence>
<dbReference type="Gene3D" id="1.10.8.20">
    <property type="entry name" value="N-terminal domain of phosphatidylinositol transfer protein sec14p"/>
    <property type="match status" value="1"/>
</dbReference>
<dbReference type="EMBL" id="ML213596">
    <property type="protein sequence ID" value="TFK40778.1"/>
    <property type="molecule type" value="Genomic_DNA"/>
</dbReference>
<evidence type="ECO:0000313" key="3">
    <source>
        <dbReference type="Proteomes" id="UP000308652"/>
    </source>
</evidence>
<dbReference type="PANTHER" id="PTHR45657">
    <property type="entry name" value="CRAL-TRIO DOMAIN-CONTAINING PROTEIN YKL091C-RELATED"/>
    <property type="match status" value="1"/>
</dbReference>
<dbReference type="STRING" id="68775.A0A5C3MAG3"/>
<evidence type="ECO:0000313" key="2">
    <source>
        <dbReference type="EMBL" id="TFK40778.1"/>
    </source>
</evidence>
<dbReference type="SMART" id="SM00516">
    <property type="entry name" value="SEC14"/>
    <property type="match status" value="1"/>
</dbReference>
<proteinExistence type="predicted"/>
<feature type="domain" description="CRAL-TRIO" evidence="1">
    <location>
        <begin position="97"/>
        <end position="270"/>
    </location>
</feature>
<dbReference type="SUPFAM" id="SSF52087">
    <property type="entry name" value="CRAL/TRIO domain"/>
    <property type="match status" value="1"/>
</dbReference>
<dbReference type="PANTHER" id="PTHR45657:SF1">
    <property type="entry name" value="CRAL-TRIO DOMAIN-CONTAINING PROTEIN YKL091C-RELATED"/>
    <property type="match status" value="1"/>
</dbReference>
<dbReference type="Pfam" id="PF03765">
    <property type="entry name" value="CRAL_TRIO_N"/>
    <property type="match status" value="1"/>
</dbReference>
<dbReference type="SMART" id="SM01100">
    <property type="entry name" value="CRAL_TRIO_N"/>
    <property type="match status" value="1"/>
</dbReference>
<organism evidence="2 3">
    <name type="scientific">Crucibulum laeve</name>
    <dbReference type="NCBI Taxonomy" id="68775"/>
    <lineage>
        <taxon>Eukaryota</taxon>
        <taxon>Fungi</taxon>
        <taxon>Dikarya</taxon>
        <taxon>Basidiomycota</taxon>
        <taxon>Agaricomycotina</taxon>
        <taxon>Agaricomycetes</taxon>
        <taxon>Agaricomycetidae</taxon>
        <taxon>Agaricales</taxon>
        <taxon>Agaricineae</taxon>
        <taxon>Nidulariaceae</taxon>
        <taxon>Crucibulum</taxon>
    </lineage>
</organism>
<dbReference type="OrthoDB" id="1434354at2759"/>
<name>A0A5C3MAG3_9AGAR</name>
<dbReference type="Proteomes" id="UP000308652">
    <property type="component" value="Unassembled WGS sequence"/>
</dbReference>
<keyword evidence="3" id="KW-1185">Reference proteome</keyword>
<protein>
    <submittedName>
        <fullName evidence="2">CRAL-TRIO domain-containing protein</fullName>
    </submittedName>
</protein>
<sequence>MPQTHEEILTTFRQELFAEDILHEGDSIGTDDETLLRFLRARNYDLRQSKVMFKNCQEWRKTVEGVGIDQLYKDIDPFDASINISAGSYGLLERYPEREAVFDCWPMWFHKTDKKGRPLNIHFFGGMDLPKLYQTCTPEKHWQTVLVNAESLAREVLPAAARAAGKEIGTTLVIVDLQGFGIRQFWQMKSLARSSFQISQDYYPETMGQLAIVNAPTSFTAIWAMIRPWLSAETAAKVDILGSNYKNVLLDLVDAENLPSSLGGECTCEEAGGCHLSGVGPWLDGRVGWGPKAEREREVGAEVKQEMEADKEFGKERVLGDEKAEVKEVGVVEMDKGVEVVA</sequence>
<dbReference type="Pfam" id="PF00650">
    <property type="entry name" value="CRAL_TRIO"/>
    <property type="match status" value="1"/>
</dbReference>
<dbReference type="CDD" id="cd00170">
    <property type="entry name" value="SEC14"/>
    <property type="match status" value="1"/>
</dbReference>
<accession>A0A5C3MAG3</accession>
<gene>
    <name evidence="2" type="ORF">BDQ12DRAFT_721395</name>
</gene>
<dbReference type="InterPro" id="IPR001251">
    <property type="entry name" value="CRAL-TRIO_dom"/>
</dbReference>
<reference evidence="2 3" key="1">
    <citation type="journal article" date="2019" name="Nat. Ecol. Evol.">
        <title>Megaphylogeny resolves global patterns of mushroom evolution.</title>
        <authorList>
            <person name="Varga T."/>
            <person name="Krizsan K."/>
            <person name="Foldi C."/>
            <person name="Dima B."/>
            <person name="Sanchez-Garcia M."/>
            <person name="Sanchez-Ramirez S."/>
            <person name="Szollosi G.J."/>
            <person name="Szarkandi J.G."/>
            <person name="Papp V."/>
            <person name="Albert L."/>
            <person name="Andreopoulos W."/>
            <person name="Angelini C."/>
            <person name="Antonin V."/>
            <person name="Barry K.W."/>
            <person name="Bougher N.L."/>
            <person name="Buchanan P."/>
            <person name="Buyck B."/>
            <person name="Bense V."/>
            <person name="Catcheside P."/>
            <person name="Chovatia M."/>
            <person name="Cooper J."/>
            <person name="Damon W."/>
            <person name="Desjardin D."/>
            <person name="Finy P."/>
            <person name="Geml J."/>
            <person name="Haridas S."/>
            <person name="Hughes K."/>
            <person name="Justo A."/>
            <person name="Karasinski D."/>
            <person name="Kautmanova I."/>
            <person name="Kiss B."/>
            <person name="Kocsube S."/>
            <person name="Kotiranta H."/>
            <person name="LaButti K.M."/>
            <person name="Lechner B.E."/>
            <person name="Liimatainen K."/>
            <person name="Lipzen A."/>
            <person name="Lukacs Z."/>
            <person name="Mihaltcheva S."/>
            <person name="Morgado L.N."/>
            <person name="Niskanen T."/>
            <person name="Noordeloos M.E."/>
            <person name="Ohm R.A."/>
            <person name="Ortiz-Santana B."/>
            <person name="Ovrebo C."/>
            <person name="Racz N."/>
            <person name="Riley R."/>
            <person name="Savchenko A."/>
            <person name="Shiryaev A."/>
            <person name="Soop K."/>
            <person name="Spirin V."/>
            <person name="Szebenyi C."/>
            <person name="Tomsovsky M."/>
            <person name="Tulloss R.E."/>
            <person name="Uehling J."/>
            <person name="Grigoriev I.V."/>
            <person name="Vagvolgyi C."/>
            <person name="Papp T."/>
            <person name="Martin F.M."/>
            <person name="Miettinen O."/>
            <person name="Hibbett D.S."/>
            <person name="Nagy L.G."/>
        </authorList>
    </citation>
    <scope>NUCLEOTIDE SEQUENCE [LARGE SCALE GENOMIC DNA]</scope>
    <source>
        <strain evidence="2 3">CBS 166.37</strain>
    </source>
</reference>